<proteinExistence type="predicted"/>
<sequence length="58" mass="6679">MVEIPKNTSKQGDTKLKDKNSPNGVEHSKIDFTKTKALATTKKEWQEEKKKDHEHDSN</sequence>
<feature type="compositionally biased region" description="Basic and acidic residues" evidence="1">
    <location>
        <begin position="41"/>
        <end position="58"/>
    </location>
</feature>
<reference evidence="3" key="1">
    <citation type="journal article" date="2019" name="Int. J. Syst. Evol. Microbiol.">
        <title>The Global Catalogue of Microorganisms (GCM) 10K type strain sequencing project: providing services to taxonomists for standard genome sequencing and annotation.</title>
        <authorList>
            <consortium name="The Broad Institute Genomics Platform"/>
            <consortium name="The Broad Institute Genome Sequencing Center for Infectious Disease"/>
            <person name="Wu L."/>
            <person name="Ma J."/>
        </authorList>
    </citation>
    <scope>NUCLEOTIDE SEQUENCE [LARGE SCALE GENOMIC DNA]</scope>
    <source>
        <strain evidence="3">JCM 17805</strain>
    </source>
</reference>
<evidence type="ECO:0000313" key="2">
    <source>
        <dbReference type="EMBL" id="GAA4650171.1"/>
    </source>
</evidence>
<dbReference type="EMBL" id="BAABFL010000369">
    <property type="protein sequence ID" value="GAA4650171.1"/>
    <property type="molecule type" value="Genomic_DNA"/>
</dbReference>
<dbReference type="Proteomes" id="UP001500604">
    <property type="component" value="Unassembled WGS sequence"/>
</dbReference>
<feature type="compositionally biased region" description="Basic and acidic residues" evidence="1">
    <location>
        <begin position="12"/>
        <end position="34"/>
    </location>
</feature>
<comment type="caution">
    <text evidence="2">The sequence shown here is derived from an EMBL/GenBank/DDBJ whole genome shotgun (WGS) entry which is preliminary data.</text>
</comment>
<name>A0ABP8V2K8_9GAMM</name>
<keyword evidence="3" id="KW-1185">Reference proteome</keyword>
<evidence type="ECO:0000313" key="3">
    <source>
        <dbReference type="Proteomes" id="UP001500604"/>
    </source>
</evidence>
<organism evidence="2 3">
    <name type="scientific">Kistimonas scapharcae</name>
    <dbReference type="NCBI Taxonomy" id="1036133"/>
    <lineage>
        <taxon>Bacteria</taxon>
        <taxon>Pseudomonadati</taxon>
        <taxon>Pseudomonadota</taxon>
        <taxon>Gammaproteobacteria</taxon>
        <taxon>Oceanospirillales</taxon>
        <taxon>Endozoicomonadaceae</taxon>
        <taxon>Kistimonas</taxon>
    </lineage>
</organism>
<protein>
    <submittedName>
        <fullName evidence="2">Uncharacterized protein</fullName>
    </submittedName>
</protein>
<feature type="compositionally biased region" description="Polar residues" evidence="1">
    <location>
        <begin position="1"/>
        <end position="11"/>
    </location>
</feature>
<dbReference type="RefSeq" id="WP_345196275.1">
    <property type="nucleotide sequence ID" value="NZ_BAABFL010000369.1"/>
</dbReference>
<accession>A0ABP8V2K8</accession>
<gene>
    <name evidence="2" type="ORF">GCM10023116_24540</name>
</gene>
<evidence type="ECO:0000256" key="1">
    <source>
        <dbReference type="SAM" id="MobiDB-lite"/>
    </source>
</evidence>
<feature type="region of interest" description="Disordered" evidence="1">
    <location>
        <begin position="1"/>
        <end position="58"/>
    </location>
</feature>